<gene>
    <name evidence="2" type="ORF">CYNAS_LOCUS16049</name>
</gene>
<evidence type="ECO:0000259" key="1">
    <source>
        <dbReference type="SMART" id="SM00849"/>
    </source>
</evidence>
<accession>A0AA36H4N7</accession>
<sequence length="300" mass="34953">MDILQRGTTEELNFQLNQISDHIWSILEEDTRGCFPLSYLVVGESKVLVIDTGCGCGNIYFFIKQQQQILENRKIIVVNTHNHPEQTGGNFRFSTVGKLGLSHMVEDLCASGNDQYYTKLMNSSWHWEINTYKVTRWLQDGENILLGDKNHARNVVQVIWTPGHTPDSLVLWYANDKRLFIGDLFYRYSDIMLTDEYTNIKNYEASLRKVINFVMKQPEPKKLRYSAAKNDADNECLPAFKHFHHFILTVLAGTHIGYPLRIDETEGWRFETRDKAMKIVLARDIVTRLNQAREKAQQYR</sequence>
<dbReference type="PANTHER" id="PTHR42951">
    <property type="entry name" value="METALLO-BETA-LACTAMASE DOMAIN-CONTAINING"/>
    <property type="match status" value="1"/>
</dbReference>
<dbReference type="Pfam" id="PF00753">
    <property type="entry name" value="Lactamase_B"/>
    <property type="match status" value="1"/>
</dbReference>
<evidence type="ECO:0000313" key="2">
    <source>
        <dbReference type="EMBL" id="CAJ0604066.1"/>
    </source>
</evidence>
<dbReference type="PANTHER" id="PTHR42951:SF4">
    <property type="entry name" value="ACYL-COENZYME A THIOESTERASE MBLAC2"/>
    <property type="match status" value="1"/>
</dbReference>
<comment type="caution">
    <text evidence="2">The sequence shown here is derived from an EMBL/GenBank/DDBJ whole genome shotgun (WGS) entry which is preliminary data.</text>
</comment>
<dbReference type="InterPro" id="IPR001279">
    <property type="entry name" value="Metallo-B-lactamas"/>
</dbReference>
<dbReference type="Proteomes" id="UP001176961">
    <property type="component" value="Unassembled WGS sequence"/>
</dbReference>
<keyword evidence="3" id="KW-1185">Reference proteome</keyword>
<dbReference type="InterPro" id="IPR036866">
    <property type="entry name" value="RibonucZ/Hydroxyglut_hydro"/>
</dbReference>
<dbReference type="SUPFAM" id="SSF56281">
    <property type="entry name" value="Metallo-hydrolase/oxidoreductase"/>
    <property type="match status" value="1"/>
</dbReference>
<protein>
    <recommendedName>
        <fullName evidence="1">Metallo-beta-lactamase domain-containing protein</fullName>
    </recommendedName>
</protein>
<evidence type="ECO:0000313" key="3">
    <source>
        <dbReference type="Proteomes" id="UP001176961"/>
    </source>
</evidence>
<feature type="domain" description="Metallo-beta-lactamase" evidence="1">
    <location>
        <begin position="35"/>
        <end position="229"/>
    </location>
</feature>
<dbReference type="AlphaFoldDB" id="A0AA36H4N7"/>
<organism evidence="2 3">
    <name type="scientific">Cylicocyclus nassatus</name>
    <name type="common">Nematode worm</name>
    <dbReference type="NCBI Taxonomy" id="53992"/>
    <lineage>
        <taxon>Eukaryota</taxon>
        <taxon>Metazoa</taxon>
        <taxon>Ecdysozoa</taxon>
        <taxon>Nematoda</taxon>
        <taxon>Chromadorea</taxon>
        <taxon>Rhabditida</taxon>
        <taxon>Rhabditina</taxon>
        <taxon>Rhabditomorpha</taxon>
        <taxon>Strongyloidea</taxon>
        <taxon>Strongylidae</taxon>
        <taxon>Cylicocyclus</taxon>
    </lineage>
</organism>
<dbReference type="InterPro" id="IPR050855">
    <property type="entry name" value="NDM-1-like"/>
</dbReference>
<dbReference type="EMBL" id="CATQJL010000305">
    <property type="protein sequence ID" value="CAJ0604066.1"/>
    <property type="molecule type" value="Genomic_DNA"/>
</dbReference>
<reference evidence="2" key="1">
    <citation type="submission" date="2023-07" db="EMBL/GenBank/DDBJ databases">
        <authorList>
            <consortium name="CYATHOMIX"/>
        </authorList>
    </citation>
    <scope>NUCLEOTIDE SEQUENCE</scope>
    <source>
        <strain evidence="2">N/A</strain>
    </source>
</reference>
<name>A0AA36H4N7_CYLNA</name>
<dbReference type="SMART" id="SM00849">
    <property type="entry name" value="Lactamase_B"/>
    <property type="match status" value="1"/>
</dbReference>
<proteinExistence type="predicted"/>
<dbReference type="Gene3D" id="3.60.15.10">
    <property type="entry name" value="Ribonuclease Z/Hydroxyacylglutathione hydrolase-like"/>
    <property type="match status" value="1"/>
</dbReference>